<name>A0A1G6KQZ9_9GAMM</name>
<dbReference type="RefSeq" id="WP_092819795.1">
    <property type="nucleotide sequence ID" value="NZ_BAABKJ010000015.1"/>
</dbReference>
<keyword evidence="2" id="KW-1185">Reference proteome</keyword>
<accession>A0A1G6KQZ9</accession>
<dbReference type="AlphaFoldDB" id="A0A1G6KQZ9"/>
<gene>
    <name evidence="1" type="ORF">SAMN05421732_105105</name>
</gene>
<dbReference type="Proteomes" id="UP000243468">
    <property type="component" value="Unassembled WGS sequence"/>
</dbReference>
<dbReference type="OrthoDB" id="9255858at2"/>
<evidence type="ECO:0000313" key="1">
    <source>
        <dbReference type="EMBL" id="SDC33404.1"/>
    </source>
</evidence>
<dbReference type="STRING" id="1226327.SAMN05421732_105105"/>
<proteinExistence type="predicted"/>
<evidence type="ECO:0000313" key="2">
    <source>
        <dbReference type="Proteomes" id="UP000243468"/>
    </source>
</evidence>
<protein>
    <submittedName>
        <fullName evidence="1">Uncharacterized protein</fullName>
    </submittedName>
</protein>
<dbReference type="EMBL" id="FMYO01000005">
    <property type="protein sequence ID" value="SDC33404.1"/>
    <property type="molecule type" value="Genomic_DNA"/>
</dbReference>
<sequence>MNKDLNRELSKLKDYVLQSYDPIEVSSTAMEIYNNYALQLSVASSDKLMILVAMDMGDEFELPQNEVEDLLDFLINQQD</sequence>
<organism evidence="1 2">
    <name type="scientific">Acinetobacter kookii</name>
    <dbReference type="NCBI Taxonomy" id="1226327"/>
    <lineage>
        <taxon>Bacteria</taxon>
        <taxon>Pseudomonadati</taxon>
        <taxon>Pseudomonadota</taxon>
        <taxon>Gammaproteobacteria</taxon>
        <taxon>Moraxellales</taxon>
        <taxon>Moraxellaceae</taxon>
        <taxon>Acinetobacter</taxon>
    </lineage>
</organism>
<reference evidence="2" key="1">
    <citation type="submission" date="2016-09" db="EMBL/GenBank/DDBJ databases">
        <authorList>
            <person name="Varghese N."/>
            <person name="Submissions S."/>
        </authorList>
    </citation>
    <scope>NUCLEOTIDE SEQUENCE [LARGE SCALE GENOMIC DNA]</scope>
    <source>
        <strain evidence="2">ANC 4667</strain>
    </source>
</reference>